<evidence type="ECO:0000256" key="1">
    <source>
        <dbReference type="ARBA" id="ARBA00004651"/>
    </source>
</evidence>
<keyword evidence="6 7" id="KW-0472">Membrane</keyword>
<evidence type="ECO:0000256" key="7">
    <source>
        <dbReference type="SAM" id="Phobius"/>
    </source>
</evidence>
<evidence type="ECO:0000256" key="3">
    <source>
        <dbReference type="ARBA" id="ARBA00022475"/>
    </source>
</evidence>
<keyword evidence="5 7" id="KW-1133">Transmembrane helix</keyword>
<organism evidence="8 9">
    <name type="scientific">Pseudonocardia aurantiaca</name>
    <dbReference type="NCBI Taxonomy" id="75290"/>
    <lineage>
        <taxon>Bacteria</taxon>
        <taxon>Bacillati</taxon>
        <taxon>Actinomycetota</taxon>
        <taxon>Actinomycetes</taxon>
        <taxon>Pseudonocardiales</taxon>
        <taxon>Pseudonocardiaceae</taxon>
        <taxon>Pseudonocardia</taxon>
    </lineage>
</organism>
<feature type="transmembrane region" description="Helical" evidence="7">
    <location>
        <begin position="31"/>
        <end position="54"/>
    </location>
</feature>
<sequence length="91" mass="9504">MTITGIITAIVIGAIIGLLGRLVAPGKQNIPIWLTVLVGIVAAFIGTWIAGFFGVADTRGIDWIELILQVVVAAIGVTVVAGIYGRRGVRH</sequence>
<comment type="similarity">
    <text evidence="2">Belongs to the UPF0410 family.</text>
</comment>
<evidence type="ECO:0000313" key="8">
    <source>
        <dbReference type="EMBL" id="MFD1527918.1"/>
    </source>
</evidence>
<keyword evidence="4 7" id="KW-0812">Transmembrane</keyword>
<proteinExistence type="inferred from homology"/>
<feature type="transmembrane region" description="Helical" evidence="7">
    <location>
        <begin position="6"/>
        <end position="24"/>
    </location>
</feature>
<comment type="caution">
    <text evidence="8">The sequence shown here is derived from an EMBL/GenBank/DDBJ whole genome shotgun (WGS) entry which is preliminary data.</text>
</comment>
<evidence type="ECO:0000256" key="4">
    <source>
        <dbReference type="ARBA" id="ARBA00022692"/>
    </source>
</evidence>
<dbReference type="Proteomes" id="UP001597145">
    <property type="component" value="Unassembled WGS sequence"/>
</dbReference>
<feature type="transmembrane region" description="Helical" evidence="7">
    <location>
        <begin position="66"/>
        <end position="85"/>
    </location>
</feature>
<evidence type="ECO:0000256" key="6">
    <source>
        <dbReference type="ARBA" id="ARBA00023136"/>
    </source>
</evidence>
<reference evidence="9" key="1">
    <citation type="journal article" date="2019" name="Int. J. Syst. Evol. Microbiol.">
        <title>The Global Catalogue of Microorganisms (GCM) 10K type strain sequencing project: providing services to taxonomists for standard genome sequencing and annotation.</title>
        <authorList>
            <consortium name="The Broad Institute Genomics Platform"/>
            <consortium name="The Broad Institute Genome Sequencing Center for Infectious Disease"/>
            <person name="Wu L."/>
            <person name="Ma J."/>
        </authorList>
    </citation>
    <scope>NUCLEOTIDE SEQUENCE [LARGE SCALE GENOMIC DNA]</scope>
    <source>
        <strain evidence="9">JCM 12165</strain>
    </source>
</reference>
<dbReference type="RefSeq" id="WP_343971843.1">
    <property type="nucleotide sequence ID" value="NZ_BAAAJG010000003.1"/>
</dbReference>
<evidence type="ECO:0000313" key="9">
    <source>
        <dbReference type="Proteomes" id="UP001597145"/>
    </source>
</evidence>
<accession>A0ABW4FAZ5</accession>
<keyword evidence="9" id="KW-1185">Reference proteome</keyword>
<dbReference type="InterPro" id="IPR007341">
    <property type="entry name" value="Transgly_assoc"/>
</dbReference>
<dbReference type="PANTHER" id="PTHR33884:SF3">
    <property type="entry name" value="UPF0410 PROTEIN YMGE"/>
    <property type="match status" value="1"/>
</dbReference>
<evidence type="ECO:0000256" key="2">
    <source>
        <dbReference type="ARBA" id="ARBA00011006"/>
    </source>
</evidence>
<gene>
    <name evidence="8" type="ORF">ACFSCY_00505</name>
</gene>
<evidence type="ECO:0000256" key="5">
    <source>
        <dbReference type="ARBA" id="ARBA00022989"/>
    </source>
</evidence>
<protein>
    <submittedName>
        <fullName evidence="8">GlsB/YeaQ/YmgE family stress response membrane protein</fullName>
    </submittedName>
</protein>
<keyword evidence="3" id="KW-1003">Cell membrane</keyword>
<dbReference type="PANTHER" id="PTHR33884">
    <property type="entry name" value="UPF0410 PROTEIN YMGE"/>
    <property type="match status" value="1"/>
</dbReference>
<dbReference type="EMBL" id="JBHUCP010000001">
    <property type="protein sequence ID" value="MFD1527918.1"/>
    <property type="molecule type" value="Genomic_DNA"/>
</dbReference>
<comment type="subcellular location">
    <subcellularLocation>
        <location evidence="1">Cell membrane</location>
        <topology evidence="1">Multi-pass membrane protein</topology>
    </subcellularLocation>
</comment>
<name>A0ABW4FAZ5_9PSEU</name>